<dbReference type="Pfam" id="PF00240">
    <property type="entry name" value="ubiquitin"/>
    <property type="match status" value="1"/>
</dbReference>
<dbReference type="PANTHER" id="PTHR12329:SF11">
    <property type="entry name" value="BAG FAMILY MOLECULAR CHAPERONE REGULATOR 1"/>
    <property type="match status" value="1"/>
</dbReference>
<dbReference type="SMART" id="SM00264">
    <property type="entry name" value="BAG"/>
    <property type="match status" value="1"/>
</dbReference>
<comment type="caution">
    <text evidence="6">The sequence shown here is derived from an EMBL/GenBank/DDBJ whole genome shotgun (WGS) entry which is preliminary data.</text>
</comment>
<name>A0AAW1J5J0_SAPOF</name>
<proteinExistence type="predicted"/>
<dbReference type="Proteomes" id="UP001443914">
    <property type="component" value="Unassembled WGS sequence"/>
</dbReference>
<protein>
    <recommendedName>
        <fullName evidence="8">BAG family molecular chaperone regulator 1</fullName>
    </recommendedName>
</protein>
<evidence type="ECO:0000259" key="5">
    <source>
        <dbReference type="PROSITE" id="PS51035"/>
    </source>
</evidence>
<gene>
    <name evidence="6" type="ORF">RND81_08G118900</name>
</gene>
<evidence type="ECO:0000259" key="4">
    <source>
        <dbReference type="PROSITE" id="PS50053"/>
    </source>
</evidence>
<evidence type="ECO:0000313" key="7">
    <source>
        <dbReference type="Proteomes" id="UP001443914"/>
    </source>
</evidence>
<dbReference type="GO" id="GO:0051087">
    <property type="term" value="F:protein-folding chaperone binding"/>
    <property type="evidence" value="ECO:0007669"/>
    <property type="project" value="InterPro"/>
</dbReference>
<sequence>MKKTNKNNNNNSKMEGLDWEKRPGGMLVQKRNLDSNKNSFIPISTIKILVKHLSFYHEIHINSHATFGDLKKILIKSTGLNPVDQKLIFKDKERDSKSSLNVCGVKDGSKIILVQDIISQENRFLEARRNSNMERALRSVAEVTIEVDNLSSKLKAMERVISKGGRVDDKELLTLIELLMAQMIKLDGIIADGDVKLKRKLQVMRIQKYIESLDEIKVRNATENRRIGGHVGLIVSQQQKMQGKCSSGQINLATKWEKF</sequence>
<dbReference type="Pfam" id="PF02179">
    <property type="entry name" value="BAG"/>
    <property type="match status" value="1"/>
</dbReference>
<reference evidence="6" key="1">
    <citation type="submission" date="2024-03" db="EMBL/GenBank/DDBJ databases">
        <title>WGS assembly of Saponaria officinalis var. Norfolk2.</title>
        <authorList>
            <person name="Jenkins J."/>
            <person name="Shu S."/>
            <person name="Grimwood J."/>
            <person name="Barry K."/>
            <person name="Goodstein D."/>
            <person name="Schmutz J."/>
            <person name="Leebens-Mack J."/>
            <person name="Osbourn A."/>
        </authorList>
    </citation>
    <scope>NUCLEOTIDE SEQUENCE [LARGE SCALE GENOMIC DNA]</scope>
    <source>
        <strain evidence="6">JIC</strain>
    </source>
</reference>
<evidence type="ECO:0000256" key="2">
    <source>
        <dbReference type="SAM" id="Coils"/>
    </source>
</evidence>
<feature type="coiled-coil region" evidence="2">
    <location>
        <begin position="133"/>
        <end position="160"/>
    </location>
</feature>
<dbReference type="PANTHER" id="PTHR12329">
    <property type="entry name" value="BCL2-ASSOCIATED ATHANOGENE"/>
    <property type="match status" value="1"/>
</dbReference>
<organism evidence="6 7">
    <name type="scientific">Saponaria officinalis</name>
    <name type="common">Common soapwort</name>
    <name type="synonym">Lychnis saponaria</name>
    <dbReference type="NCBI Taxonomy" id="3572"/>
    <lineage>
        <taxon>Eukaryota</taxon>
        <taxon>Viridiplantae</taxon>
        <taxon>Streptophyta</taxon>
        <taxon>Embryophyta</taxon>
        <taxon>Tracheophyta</taxon>
        <taxon>Spermatophyta</taxon>
        <taxon>Magnoliopsida</taxon>
        <taxon>eudicotyledons</taxon>
        <taxon>Gunneridae</taxon>
        <taxon>Pentapetalae</taxon>
        <taxon>Caryophyllales</taxon>
        <taxon>Caryophyllaceae</taxon>
        <taxon>Caryophylleae</taxon>
        <taxon>Saponaria</taxon>
    </lineage>
</organism>
<dbReference type="EMBL" id="JBDFQZ010000008">
    <property type="protein sequence ID" value="KAK9698627.1"/>
    <property type="molecule type" value="Genomic_DNA"/>
</dbReference>
<dbReference type="InterPro" id="IPR036533">
    <property type="entry name" value="BAG_dom_sf"/>
</dbReference>
<keyword evidence="7" id="KW-1185">Reference proteome</keyword>
<accession>A0AAW1J5J0</accession>
<feature type="compositionally biased region" description="Low complexity" evidence="3">
    <location>
        <begin position="1"/>
        <end position="13"/>
    </location>
</feature>
<dbReference type="InterPro" id="IPR000626">
    <property type="entry name" value="Ubiquitin-like_dom"/>
</dbReference>
<dbReference type="Gene3D" id="3.10.20.90">
    <property type="entry name" value="Phosphatidylinositol 3-kinase Catalytic Subunit, Chain A, domain 1"/>
    <property type="match status" value="1"/>
</dbReference>
<dbReference type="PROSITE" id="PS50053">
    <property type="entry name" value="UBIQUITIN_2"/>
    <property type="match status" value="1"/>
</dbReference>
<evidence type="ECO:0008006" key="8">
    <source>
        <dbReference type="Google" id="ProtNLM"/>
    </source>
</evidence>
<dbReference type="InterPro" id="IPR003103">
    <property type="entry name" value="BAG_domain"/>
</dbReference>
<evidence type="ECO:0000313" key="6">
    <source>
        <dbReference type="EMBL" id="KAK9698627.1"/>
    </source>
</evidence>
<dbReference type="InterPro" id="IPR029071">
    <property type="entry name" value="Ubiquitin-like_domsf"/>
</dbReference>
<dbReference type="GO" id="GO:0050821">
    <property type="term" value="P:protein stabilization"/>
    <property type="evidence" value="ECO:0007669"/>
    <property type="project" value="TreeGrafter"/>
</dbReference>
<dbReference type="SUPFAM" id="SSF54236">
    <property type="entry name" value="Ubiquitin-like"/>
    <property type="match status" value="1"/>
</dbReference>
<evidence type="ECO:0000256" key="3">
    <source>
        <dbReference type="SAM" id="MobiDB-lite"/>
    </source>
</evidence>
<dbReference type="PROSITE" id="PS51035">
    <property type="entry name" value="BAG"/>
    <property type="match status" value="1"/>
</dbReference>
<dbReference type="GO" id="GO:0005737">
    <property type="term" value="C:cytoplasm"/>
    <property type="evidence" value="ECO:0007669"/>
    <property type="project" value="TreeGrafter"/>
</dbReference>
<feature type="domain" description="BAG" evidence="5">
    <location>
        <begin position="139"/>
        <end position="217"/>
    </location>
</feature>
<keyword evidence="2" id="KW-0175">Coiled coil</keyword>
<dbReference type="Gene3D" id="1.20.58.120">
    <property type="entry name" value="BAG domain"/>
    <property type="match status" value="1"/>
</dbReference>
<feature type="region of interest" description="Disordered" evidence="3">
    <location>
        <begin position="1"/>
        <end position="21"/>
    </location>
</feature>
<dbReference type="GO" id="GO:0000774">
    <property type="term" value="F:adenyl-nucleotide exchange factor activity"/>
    <property type="evidence" value="ECO:0007669"/>
    <property type="project" value="TreeGrafter"/>
</dbReference>
<feature type="domain" description="Ubiquitin-like" evidence="4">
    <location>
        <begin position="46"/>
        <end position="114"/>
    </location>
</feature>
<dbReference type="AlphaFoldDB" id="A0AAW1J5J0"/>
<dbReference type="InterPro" id="IPR039773">
    <property type="entry name" value="BAG_chaperone_regulator"/>
</dbReference>
<dbReference type="SUPFAM" id="SSF63491">
    <property type="entry name" value="BAG domain"/>
    <property type="match status" value="1"/>
</dbReference>
<dbReference type="SMART" id="SM00213">
    <property type="entry name" value="UBQ"/>
    <property type="match status" value="1"/>
</dbReference>
<evidence type="ECO:0000256" key="1">
    <source>
        <dbReference type="ARBA" id="ARBA00023186"/>
    </source>
</evidence>
<keyword evidence="1" id="KW-0143">Chaperone</keyword>